<evidence type="ECO:0000256" key="13">
    <source>
        <dbReference type="RuleBase" id="RU000688"/>
    </source>
</evidence>
<evidence type="ECO:0000256" key="1">
    <source>
        <dbReference type="ARBA" id="ARBA00004651"/>
    </source>
</evidence>
<dbReference type="InterPro" id="IPR000725">
    <property type="entry name" value="Olfact_rcpt"/>
</dbReference>
<dbReference type="PROSITE" id="PS50262">
    <property type="entry name" value="G_PROTEIN_RECEP_F1_2"/>
    <property type="match status" value="1"/>
</dbReference>
<keyword evidence="8 14" id="KW-0472">Membrane</keyword>
<evidence type="ECO:0000256" key="9">
    <source>
        <dbReference type="ARBA" id="ARBA00023157"/>
    </source>
</evidence>
<evidence type="ECO:0000256" key="3">
    <source>
        <dbReference type="ARBA" id="ARBA00022606"/>
    </source>
</evidence>
<feature type="transmembrane region" description="Helical" evidence="14">
    <location>
        <begin position="208"/>
        <end position="231"/>
    </location>
</feature>
<evidence type="ECO:0000256" key="8">
    <source>
        <dbReference type="ARBA" id="ARBA00023136"/>
    </source>
</evidence>
<keyword evidence="4 13" id="KW-0812">Transmembrane</keyword>
<dbReference type="PRINTS" id="PR00237">
    <property type="entry name" value="GPCRRHODOPSN"/>
</dbReference>
<gene>
    <name evidence="16" type="ORF">SPARVUS_LOCUS8774373</name>
</gene>
<evidence type="ECO:0000313" key="16">
    <source>
        <dbReference type="EMBL" id="CAI9577811.1"/>
    </source>
</evidence>
<keyword evidence="5 14" id="KW-0552">Olfaction</keyword>
<reference evidence="16" key="1">
    <citation type="submission" date="2023-05" db="EMBL/GenBank/DDBJ databases">
        <authorList>
            <person name="Stuckert A."/>
        </authorList>
    </citation>
    <scope>NUCLEOTIDE SEQUENCE</scope>
</reference>
<dbReference type="PRINTS" id="PR00245">
    <property type="entry name" value="OLFACTORYR"/>
</dbReference>
<dbReference type="Proteomes" id="UP001162483">
    <property type="component" value="Unassembled WGS sequence"/>
</dbReference>
<feature type="transmembrane region" description="Helical" evidence="14">
    <location>
        <begin position="109"/>
        <end position="128"/>
    </location>
</feature>
<evidence type="ECO:0000256" key="6">
    <source>
        <dbReference type="ARBA" id="ARBA00022989"/>
    </source>
</evidence>
<feature type="domain" description="G-protein coupled receptors family 1 profile" evidence="15">
    <location>
        <begin position="11"/>
        <end position="260"/>
    </location>
</feature>
<keyword evidence="11" id="KW-0325">Glycoprotein</keyword>
<comment type="caution">
    <text evidence="16">The sequence shown here is derived from an EMBL/GenBank/DDBJ whole genome shotgun (WGS) entry which is preliminary data.</text>
</comment>
<organism evidence="16 17">
    <name type="scientific">Staurois parvus</name>
    <dbReference type="NCBI Taxonomy" id="386267"/>
    <lineage>
        <taxon>Eukaryota</taxon>
        <taxon>Metazoa</taxon>
        <taxon>Chordata</taxon>
        <taxon>Craniata</taxon>
        <taxon>Vertebrata</taxon>
        <taxon>Euteleostomi</taxon>
        <taxon>Amphibia</taxon>
        <taxon>Batrachia</taxon>
        <taxon>Anura</taxon>
        <taxon>Neobatrachia</taxon>
        <taxon>Ranoidea</taxon>
        <taxon>Ranidae</taxon>
        <taxon>Staurois</taxon>
    </lineage>
</organism>
<keyword evidence="6 14" id="KW-1133">Transmembrane helix</keyword>
<sequence length="282" mass="32262">MLVIYPLTILWNFQIIILVFYNKNLQSPMYFFIIQVSIFDILLTTDIVPNMFYIILNDGGTISLQSCIAQFLMFANAEATECLLLAVMSYDRYLAICNPFNYSTIMSPVFCHKLVVLTWLLSLVMTFSEAITTSNLTFCRNNIVDHFFCDFTPLLGLACSDATIVHIQTFLFCIVVLICPFITIVVSYIYIVYTIVRIPSITGRKKAFSTCSAHLTVVCLFYGALISVYVAPTEGHSFNINKVLALLYTVMTPLLNPVIYSLRNQGFKLAFRKWRHQFNQHF</sequence>
<feature type="transmembrane region" description="Helical" evidence="14">
    <location>
        <begin position="29"/>
        <end position="56"/>
    </location>
</feature>
<dbReference type="PANTHER" id="PTHR24242">
    <property type="entry name" value="G-PROTEIN COUPLED RECEPTOR"/>
    <property type="match status" value="1"/>
</dbReference>
<dbReference type="Pfam" id="PF13853">
    <property type="entry name" value="7tm_4"/>
    <property type="match status" value="1"/>
</dbReference>
<dbReference type="Gene3D" id="1.20.1070.10">
    <property type="entry name" value="Rhodopsin 7-helix transmembrane proteins"/>
    <property type="match status" value="1"/>
</dbReference>
<name>A0ABN9DYW0_9NEOB</name>
<protein>
    <recommendedName>
        <fullName evidence="14">Olfactory receptor</fullName>
    </recommendedName>
</protein>
<comment type="similarity">
    <text evidence="13">Belongs to the G-protein coupled receptor 1 family.</text>
</comment>
<dbReference type="EMBL" id="CATNWA010014946">
    <property type="protein sequence ID" value="CAI9577811.1"/>
    <property type="molecule type" value="Genomic_DNA"/>
</dbReference>
<accession>A0ABN9DYW0</accession>
<dbReference type="InterPro" id="IPR017452">
    <property type="entry name" value="GPCR_Rhodpsn_7TM"/>
</dbReference>
<keyword evidence="2 14" id="KW-1003">Cell membrane</keyword>
<keyword evidence="9" id="KW-1015">Disulfide bond</keyword>
<dbReference type="PANTHER" id="PTHR24242:SF253">
    <property type="entry name" value="OLFACTORY RECEPTOR-RELATED"/>
    <property type="match status" value="1"/>
</dbReference>
<dbReference type="SUPFAM" id="SSF81321">
    <property type="entry name" value="Family A G protein-coupled receptor-like"/>
    <property type="match status" value="1"/>
</dbReference>
<feature type="transmembrane region" description="Helical" evidence="14">
    <location>
        <begin position="169"/>
        <end position="196"/>
    </location>
</feature>
<evidence type="ECO:0000256" key="7">
    <source>
        <dbReference type="ARBA" id="ARBA00023040"/>
    </source>
</evidence>
<keyword evidence="7 13" id="KW-0297">G-protein coupled receptor</keyword>
<keyword evidence="17" id="KW-1185">Reference proteome</keyword>
<keyword evidence="10 13" id="KW-0675">Receptor</keyword>
<comment type="subcellular location">
    <subcellularLocation>
        <location evidence="1 14">Cell membrane</location>
        <topology evidence="1 14">Multi-pass membrane protein</topology>
    </subcellularLocation>
</comment>
<evidence type="ECO:0000256" key="14">
    <source>
        <dbReference type="RuleBase" id="RU363047"/>
    </source>
</evidence>
<feature type="transmembrane region" description="Helical" evidence="14">
    <location>
        <begin position="243"/>
        <end position="262"/>
    </location>
</feature>
<dbReference type="InterPro" id="IPR050939">
    <property type="entry name" value="Olfactory_GPCR1"/>
</dbReference>
<evidence type="ECO:0000313" key="17">
    <source>
        <dbReference type="Proteomes" id="UP001162483"/>
    </source>
</evidence>
<evidence type="ECO:0000256" key="12">
    <source>
        <dbReference type="ARBA" id="ARBA00023224"/>
    </source>
</evidence>
<evidence type="ECO:0000259" key="15">
    <source>
        <dbReference type="PROSITE" id="PS50262"/>
    </source>
</evidence>
<keyword evidence="3 14" id="KW-0716">Sensory transduction</keyword>
<evidence type="ECO:0000256" key="10">
    <source>
        <dbReference type="ARBA" id="ARBA00023170"/>
    </source>
</evidence>
<evidence type="ECO:0000256" key="11">
    <source>
        <dbReference type="ARBA" id="ARBA00023180"/>
    </source>
</evidence>
<feature type="transmembrane region" description="Helical" evidence="14">
    <location>
        <begin position="6"/>
        <end position="22"/>
    </location>
</feature>
<dbReference type="PROSITE" id="PS00237">
    <property type="entry name" value="G_PROTEIN_RECEP_F1_1"/>
    <property type="match status" value="1"/>
</dbReference>
<keyword evidence="12 13" id="KW-0807">Transducer</keyword>
<evidence type="ECO:0000256" key="4">
    <source>
        <dbReference type="ARBA" id="ARBA00022692"/>
    </source>
</evidence>
<dbReference type="InterPro" id="IPR000276">
    <property type="entry name" value="GPCR_Rhodpsn"/>
</dbReference>
<evidence type="ECO:0000256" key="2">
    <source>
        <dbReference type="ARBA" id="ARBA00022475"/>
    </source>
</evidence>
<evidence type="ECO:0000256" key="5">
    <source>
        <dbReference type="ARBA" id="ARBA00022725"/>
    </source>
</evidence>
<proteinExistence type="inferred from homology"/>